<sequence length="71" mass="7512">MCDTVRLQGLPSFEEEKRGDEVRAGGVAFLNGENVSSRSFGDGWGVGEDAANEACDGRGWDGAVCQLCAEE</sequence>
<evidence type="ECO:0000313" key="1">
    <source>
        <dbReference type="EMBL" id="GBR43519.1"/>
    </source>
</evidence>
<reference evidence="1" key="1">
    <citation type="submission" date="2013-04" db="EMBL/GenBank/DDBJ databases">
        <title>The genome sequencing project of 58 acetic acid bacteria.</title>
        <authorList>
            <person name="Okamoto-Kainuma A."/>
            <person name="Ishikawa M."/>
            <person name="Umino S."/>
            <person name="Koizumi Y."/>
            <person name="Shiwa Y."/>
            <person name="Yoshikawa H."/>
            <person name="Matsutani M."/>
            <person name="Matsushita K."/>
        </authorList>
    </citation>
    <scope>NUCLEOTIDE SEQUENCE</scope>
    <source>
        <strain evidence="1">NBRC 106556</strain>
    </source>
</reference>
<name>A0ABQ0QG40_9PROT</name>
<accession>A0ABQ0QG40</accession>
<organism evidence="1 2">
    <name type="scientific">Neokomagataea tanensis NBRC 106556</name>
    <dbReference type="NCBI Taxonomy" id="1223519"/>
    <lineage>
        <taxon>Bacteria</taxon>
        <taxon>Pseudomonadati</taxon>
        <taxon>Pseudomonadota</taxon>
        <taxon>Alphaproteobacteria</taxon>
        <taxon>Acetobacterales</taxon>
        <taxon>Acetobacteraceae</taxon>
        <taxon>Neokomagataea</taxon>
    </lineage>
</organism>
<comment type="caution">
    <text evidence="1">The sequence shown here is derived from an EMBL/GenBank/DDBJ whole genome shotgun (WGS) entry which is preliminary data.</text>
</comment>
<protein>
    <submittedName>
        <fullName evidence="1">Uncharacterized protein</fullName>
    </submittedName>
</protein>
<proteinExistence type="predicted"/>
<dbReference type="EMBL" id="BAQB01000001">
    <property type="protein sequence ID" value="GBR43519.1"/>
    <property type="molecule type" value="Genomic_DNA"/>
</dbReference>
<dbReference type="Proteomes" id="UP001062443">
    <property type="component" value="Unassembled WGS sequence"/>
</dbReference>
<evidence type="ECO:0000313" key="2">
    <source>
        <dbReference type="Proteomes" id="UP001062443"/>
    </source>
</evidence>
<keyword evidence="2" id="KW-1185">Reference proteome</keyword>
<gene>
    <name evidence="1" type="ORF">AA106556_0120</name>
</gene>